<dbReference type="PIRSF" id="PIRSF004950">
    <property type="entry name" value="Mmb_sulf_HI0842"/>
    <property type="match status" value="1"/>
</dbReference>
<dbReference type="RefSeq" id="WP_109318188.1">
    <property type="nucleotide sequence ID" value="NZ_QFWT01000001.1"/>
</dbReference>
<reference evidence="4 5" key="1">
    <citation type="submission" date="2018-05" db="EMBL/GenBank/DDBJ databases">
        <title>Vibrio limimaris sp. nov., isolated from marine sediment.</title>
        <authorList>
            <person name="Li C.-M."/>
        </authorList>
    </citation>
    <scope>NUCLEOTIDE SEQUENCE [LARGE SCALE GENOMIC DNA]</scope>
    <source>
        <strain evidence="4 5">E4404</strain>
    </source>
</reference>
<dbReference type="GO" id="GO:0016787">
    <property type="term" value="F:hydrolase activity"/>
    <property type="evidence" value="ECO:0007669"/>
    <property type="project" value="UniProtKB-KW"/>
</dbReference>
<dbReference type="InterPro" id="IPR000917">
    <property type="entry name" value="Sulfatase_N"/>
</dbReference>
<dbReference type="OrthoDB" id="236686at2"/>
<dbReference type="Proteomes" id="UP000245362">
    <property type="component" value="Unassembled WGS sequence"/>
</dbReference>
<dbReference type="CDD" id="cd16148">
    <property type="entry name" value="sulfatase_like"/>
    <property type="match status" value="1"/>
</dbReference>
<keyword evidence="1" id="KW-0812">Transmembrane</keyword>
<dbReference type="Gene3D" id="3.40.720.10">
    <property type="entry name" value="Alkaline Phosphatase, subunit A"/>
    <property type="match status" value="1"/>
</dbReference>
<gene>
    <name evidence="4" type="ORF">DI392_01790</name>
</gene>
<protein>
    <submittedName>
        <fullName evidence="4">Hydrolase</fullName>
    </submittedName>
</protein>
<feature type="transmembrane region" description="Helical" evidence="1">
    <location>
        <begin position="169"/>
        <end position="190"/>
    </location>
</feature>
<evidence type="ECO:0000313" key="5">
    <source>
        <dbReference type="Proteomes" id="UP000245362"/>
    </source>
</evidence>
<sequence>MVSSGNSYRERVSRLVGWGHWFAFFNIIAAMLISTKYISESPWPETLLGQTYLILSWAGHFGFLVFALYILVLFPLTFVLPFKQLFRIVAICFATVGLTALLLDTQTYPQVYQHLNPVTWELLLNREQSEIATDLQQLFIVLPIIFMLQLALAEWIWRKQRRLSHKHIGRPIAAVFFLCFISSHLIYIWADAYFYQPVTSQKSNFPLSYPMTAKTFMEKHGLLDREEYLKRRQIKENTVDLVNYPIEPLTFSSRGKKYNVLVVLVDNLRADALTSNTMPATRQFASRNQNYINHYSASNDNYGVFGLFYGIPNSYADSIKSQGTSPLLLTELEDKGYHFGLFSGNNFSDDLYYETIFSSPEVTQQDTHNASDAKAIEDWSTWIEAKPGSPWFSFIELTTMNHFDDYSSNTAEPADEQLKSAYSEAAQSVDKKVSQILDTLNNQDIMDNTIVIITSNHGTEFNDSNNGRWGSNTNYSRYQLQVPFVMHWPDKEPKEYVIKSSHFDMSVTLLQDLLGVSNPPNEFSSGINLFELSERPWILAGDAREMALITDESTTVVDKFGNYKEYDTNYQRKKYASPKLSVLLQGLAELKRFYNREH</sequence>
<organism evidence="4 5">
    <name type="scientific">Vibrio albus</name>
    <dbReference type="NCBI Taxonomy" id="2200953"/>
    <lineage>
        <taxon>Bacteria</taxon>
        <taxon>Pseudomonadati</taxon>
        <taxon>Pseudomonadota</taxon>
        <taxon>Gammaproteobacteria</taxon>
        <taxon>Vibrionales</taxon>
        <taxon>Vibrionaceae</taxon>
        <taxon>Vibrio</taxon>
    </lineage>
</organism>
<keyword evidence="5" id="KW-1185">Reference proteome</keyword>
<feature type="domain" description="Inner membrane protein YejM N-terminal" evidence="3">
    <location>
        <begin position="6"/>
        <end position="251"/>
    </location>
</feature>
<dbReference type="InterPro" id="IPR012159">
    <property type="entry name" value="YejM-like"/>
</dbReference>
<dbReference type="InterPro" id="IPR052701">
    <property type="entry name" value="GAG_Ulvan_Degrading_Sulfatases"/>
</dbReference>
<keyword evidence="4" id="KW-0378">Hydrolase</keyword>
<feature type="transmembrane region" description="Helical" evidence="1">
    <location>
        <begin position="54"/>
        <end position="78"/>
    </location>
</feature>
<dbReference type="EMBL" id="QFWT01000001">
    <property type="protein sequence ID" value="PWI35036.1"/>
    <property type="molecule type" value="Genomic_DNA"/>
</dbReference>
<evidence type="ECO:0000259" key="2">
    <source>
        <dbReference type="Pfam" id="PF00884"/>
    </source>
</evidence>
<feature type="transmembrane region" description="Helical" evidence="1">
    <location>
        <begin position="85"/>
        <end position="103"/>
    </location>
</feature>
<feature type="transmembrane region" description="Helical" evidence="1">
    <location>
        <begin position="138"/>
        <end position="157"/>
    </location>
</feature>
<feature type="transmembrane region" description="Helical" evidence="1">
    <location>
        <begin position="12"/>
        <end position="34"/>
    </location>
</feature>
<comment type="caution">
    <text evidence="4">The sequence shown here is derived from an EMBL/GenBank/DDBJ whole genome shotgun (WGS) entry which is preliminary data.</text>
</comment>
<evidence type="ECO:0000313" key="4">
    <source>
        <dbReference type="EMBL" id="PWI35036.1"/>
    </source>
</evidence>
<feature type="domain" description="Sulfatase N-terminal" evidence="2">
    <location>
        <begin position="259"/>
        <end position="511"/>
    </location>
</feature>
<proteinExistence type="predicted"/>
<name>A0A2U3BE09_9VIBR</name>
<dbReference type="SUPFAM" id="SSF53649">
    <property type="entry name" value="Alkaline phosphatase-like"/>
    <property type="match status" value="1"/>
</dbReference>
<evidence type="ECO:0000259" key="3">
    <source>
        <dbReference type="Pfam" id="PF11893"/>
    </source>
</evidence>
<dbReference type="Pfam" id="PF00884">
    <property type="entry name" value="Sulfatase"/>
    <property type="match status" value="1"/>
</dbReference>
<keyword evidence="1" id="KW-1133">Transmembrane helix</keyword>
<dbReference type="InterPro" id="IPR024588">
    <property type="entry name" value="YejM_N"/>
</dbReference>
<dbReference type="Pfam" id="PF11893">
    <property type="entry name" value="DUF3413"/>
    <property type="match status" value="1"/>
</dbReference>
<dbReference type="InterPro" id="IPR017850">
    <property type="entry name" value="Alkaline_phosphatase_core_sf"/>
</dbReference>
<dbReference type="PANTHER" id="PTHR43751:SF3">
    <property type="entry name" value="SULFATASE N-TERMINAL DOMAIN-CONTAINING PROTEIN"/>
    <property type="match status" value="1"/>
</dbReference>
<dbReference type="PANTHER" id="PTHR43751">
    <property type="entry name" value="SULFATASE"/>
    <property type="match status" value="1"/>
</dbReference>
<dbReference type="AlphaFoldDB" id="A0A2U3BE09"/>
<evidence type="ECO:0000256" key="1">
    <source>
        <dbReference type="SAM" id="Phobius"/>
    </source>
</evidence>
<keyword evidence="1" id="KW-0472">Membrane</keyword>
<accession>A0A2U3BE09</accession>